<evidence type="ECO:0000256" key="3">
    <source>
        <dbReference type="ARBA" id="ARBA00022448"/>
    </source>
</evidence>
<dbReference type="Proteomes" id="UP000697127">
    <property type="component" value="Unassembled WGS sequence"/>
</dbReference>
<evidence type="ECO:0000256" key="4">
    <source>
        <dbReference type="ARBA" id="ARBA00022692"/>
    </source>
</evidence>
<dbReference type="GO" id="GO:0005351">
    <property type="term" value="F:carbohydrate:proton symporter activity"/>
    <property type="evidence" value="ECO:0007669"/>
    <property type="project" value="TreeGrafter"/>
</dbReference>
<name>A0A9P7BHC3_9ASCO</name>
<keyword evidence="6 8" id="KW-0472">Membrane</keyword>
<feature type="transmembrane region" description="Helical" evidence="8">
    <location>
        <begin position="485"/>
        <end position="507"/>
    </location>
</feature>
<dbReference type="InterPro" id="IPR036259">
    <property type="entry name" value="MFS_trans_sf"/>
</dbReference>
<evidence type="ECO:0000256" key="2">
    <source>
        <dbReference type="ARBA" id="ARBA00010992"/>
    </source>
</evidence>
<evidence type="ECO:0000259" key="9">
    <source>
        <dbReference type="PROSITE" id="PS50850"/>
    </source>
</evidence>
<keyword evidence="11" id="KW-1185">Reference proteome</keyword>
<reference evidence="10" key="1">
    <citation type="submission" date="2020-11" db="EMBL/GenBank/DDBJ databases">
        <title>Kefir isolates.</title>
        <authorList>
            <person name="Marcisauskas S."/>
            <person name="Kim Y."/>
            <person name="Blasche S."/>
        </authorList>
    </citation>
    <scope>NUCLEOTIDE SEQUENCE</scope>
    <source>
        <strain evidence="10">Olga-1</strain>
    </source>
</reference>
<evidence type="ECO:0000256" key="1">
    <source>
        <dbReference type="ARBA" id="ARBA00004141"/>
    </source>
</evidence>
<dbReference type="InterPro" id="IPR005828">
    <property type="entry name" value="MFS_sugar_transport-like"/>
</dbReference>
<comment type="similarity">
    <text evidence="2 7">Belongs to the major facilitator superfamily. Sugar transporter (TC 2.A.1.1) family.</text>
</comment>
<comment type="caution">
    <text evidence="10">The sequence shown here is derived from an EMBL/GenBank/DDBJ whole genome shotgun (WGS) entry which is preliminary data.</text>
</comment>
<dbReference type="Gene3D" id="1.20.1250.20">
    <property type="entry name" value="MFS general substrate transporter like domains"/>
    <property type="match status" value="1"/>
</dbReference>
<feature type="transmembrane region" description="Helical" evidence="8">
    <location>
        <begin position="85"/>
        <end position="104"/>
    </location>
</feature>
<dbReference type="PRINTS" id="PR00171">
    <property type="entry name" value="SUGRTRNSPORT"/>
</dbReference>
<feature type="transmembrane region" description="Helical" evidence="8">
    <location>
        <begin position="445"/>
        <end position="473"/>
    </location>
</feature>
<keyword evidence="4 8" id="KW-0812">Transmembrane</keyword>
<dbReference type="AlphaFoldDB" id="A0A9P7BHC3"/>
<evidence type="ECO:0000256" key="6">
    <source>
        <dbReference type="ARBA" id="ARBA00023136"/>
    </source>
</evidence>
<dbReference type="PANTHER" id="PTHR48022:SF50">
    <property type="entry name" value="HEXOSE TRANSPORTER HXT14"/>
    <property type="match status" value="1"/>
</dbReference>
<feature type="transmembrane region" description="Helical" evidence="8">
    <location>
        <begin position="355"/>
        <end position="377"/>
    </location>
</feature>
<evidence type="ECO:0000256" key="5">
    <source>
        <dbReference type="ARBA" id="ARBA00022989"/>
    </source>
</evidence>
<feature type="transmembrane region" description="Helical" evidence="8">
    <location>
        <begin position="389"/>
        <end position="410"/>
    </location>
</feature>
<protein>
    <submittedName>
        <fullName evidence="10">General substrate transporter</fullName>
    </submittedName>
</protein>
<dbReference type="EMBL" id="PUHW01000036">
    <property type="protein sequence ID" value="KAG0690320.1"/>
    <property type="molecule type" value="Genomic_DNA"/>
</dbReference>
<dbReference type="SUPFAM" id="SSF103473">
    <property type="entry name" value="MFS general substrate transporter"/>
    <property type="match status" value="1"/>
</dbReference>
<evidence type="ECO:0000313" key="11">
    <source>
        <dbReference type="Proteomes" id="UP000697127"/>
    </source>
</evidence>
<feature type="transmembrane region" description="Helical" evidence="8">
    <location>
        <begin position="260"/>
        <end position="281"/>
    </location>
</feature>
<comment type="subcellular location">
    <subcellularLocation>
        <location evidence="1">Membrane</location>
        <topology evidence="1">Multi-pass membrane protein</topology>
    </subcellularLocation>
</comment>
<dbReference type="GO" id="GO:0005886">
    <property type="term" value="C:plasma membrane"/>
    <property type="evidence" value="ECO:0007669"/>
    <property type="project" value="TreeGrafter"/>
</dbReference>
<accession>A0A9P7BHC3</accession>
<dbReference type="InterPro" id="IPR020846">
    <property type="entry name" value="MFS_dom"/>
</dbReference>
<dbReference type="PROSITE" id="PS50850">
    <property type="entry name" value="MFS"/>
    <property type="match status" value="1"/>
</dbReference>
<proteinExistence type="inferred from homology"/>
<dbReference type="NCBIfam" id="TIGR00879">
    <property type="entry name" value="SP"/>
    <property type="match status" value="1"/>
</dbReference>
<feature type="transmembrane region" description="Helical" evidence="8">
    <location>
        <begin position="513"/>
        <end position="534"/>
    </location>
</feature>
<dbReference type="Pfam" id="PF00083">
    <property type="entry name" value="Sugar_tr"/>
    <property type="match status" value="1"/>
</dbReference>
<keyword evidence="3 7" id="KW-0813">Transport</keyword>
<evidence type="ECO:0000313" key="10">
    <source>
        <dbReference type="EMBL" id="KAG0690320.1"/>
    </source>
</evidence>
<dbReference type="OrthoDB" id="2241241at2759"/>
<organism evidence="10 11">
    <name type="scientific">Pichia californica</name>
    <dbReference type="NCBI Taxonomy" id="460514"/>
    <lineage>
        <taxon>Eukaryota</taxon>
        <taxon>Fungi</taxon>
        <taxon>Dikarya</taxon>
        <taxon>Ascomycota</taxon>
        <taxon>Saccharomycotina</taxon>
        <taxon>Pichiomycetes</taxon>
        <taxon>Pichiales</taxon>
        <taxon>Pichiaceae</taxon>
        <taxon>Pichia</taxon>
    </lineage>
</organism>
<feature type="transmembrane region" description="Helical" evidence="8">
    <location>
        <begin position="191"/>
        <end position="214"/>
    </location>
</feature>
<evidence type="ECO:0000256" key="8">
    <source>
        <dbReference type="SAM" id="Phobius"/>
    </source>
</evidence>
<dbReference type="InterPro" id="IPR050360">
    <property type="entry name" value="MFS_Sugar_Transporters"/>
</dbReference>
<evidence type="ECO:0000256" key="7">
    <source>
        <dbReference type="RuleBase" id="RU003346"/>
    </source>
</evidence>
<feature type="transmembrane region" description="Helical" evidence="8">
    <location>
        <begin position="226"/>
        <end position="248"/>
    </location>
</feature>
<dbReference type="InterPro" id="IPR003663">
    <property type="entry name" value="Sugar/inositol_transpt"/>
</dbReference>
<feature type="transmembrane region" description="Helical" evidence="8">
    <location>
        <begin position="167"/>
        <end position="185"/>
    </location>
</feature>
<dbReference type="PANTHER" id="PTHR48022">
    <property type="entry name" value="PLASTIDIC GLUCOSE TRANSPORTER 4"/>
    <property type="match status" value="1"/>
</dbReference>
<feature type="domain" description="Major facilitator superfamily (MFS) profile" evidence="9">
    <location>
        <begin position="91"/>
        <end position="538"/>
    </location>
</feature>
<keyword evidence="5 8" id="KW-1133">Transmembrane helix</keyword>
<feature type="transmembrane region" description="Helical" evidence="8">
    <location>
        <begin position="417"/>
        <end position="439"/>
    </location>
</feature>
<gene>
    <name evidence="10" type="primary">HXT2</name>
    <name evidence="10" type="ORF">C6P40_003244</name>
</gene>
<feature type="transmembrane region" description="Helical" evidence="8">
    <location>
        <begin position="140"/>
        <end position="160"/>
    </location>
</feature>
<sequence>MHLQEVNPEPIQWQHQSGSGEQTLEKYIDQDNNINCSIKSNSRNIIENKPCNIEDKIGSNNSNNSANCNDIILDYNKEDDYVNSFLPITCYSILIAIGGLVFGYDIGTIGGIVDLPAFNMTYGNNETTNPHSFTPIVKGSIVSISSLGGFFSGLIAVSIIPIIGMRFTIFTSMLLYILGNFIILISNKWELILLGRSLNGTCIGLITITCPMYISEITPLKHRGLFTCFHQLFTTIGIVVGALTILYSSSSYFDTDVSQYEYPLIQGMILAFINACIIWIVPESPNWLVKKDKPIHKVKKSLSKIRNLSIDNEDITNSTAKLFDMNFQMNNIHTMKKQNSNSIIKGKPKYFQRTITGILLLGFQQFTGINYFFYYGITIFENIKLTTPYLVPVIFGVVNLLCSCLSIYIISIFNRKVLLIAGSFCMVVLMAIFTSIEVFVKVDFIISIILIIVSCLFISCFSLTWGPISSVLVSEMYPTNIKVKAMSICGSSCWIFNFIIALMIPILSSKIGFSLGYIFVGFLTISIPFTYYLVPETRNKSTARLDRIYETNKSKWGIVLQN</sequence>